<feature type="region of interest" description="Disordered" evidence="1">
    <location>
        <begin position="39"/>
        <end position="67"/>
    </location>
</feature>
<organism evidence="2 3">
    <name type="scientific">Candidatus Nitronauta litoralis</name>
    <dbReference type="NCBI Taxonomy" id="2705533"/>
    <lineage>
        <taxon>Bacteria</taxon>
        <taxon>Pseudomonadati</taxon>
        <taxon>Nitrospinota/Tectimicrobiota group</taxon>
        <taxon>Nitrospinota</taxon>
        <taxon>Nitrospinia</taxon>
        <taxon>Nitrospinales</taxon>
        <taxon>Nitrospinaceae</taxon>
        <taxon>Candidatus Nitronauta</taxon>
    </lineage>
</organism>
<dbReference type="KEGG" id="nli:G3M70_05025"/>
<gene>
    <name evidence="2" type="ORF">G3M70_05025</name>
</gene>
<feature type="compositionally biased region" description="Acidic residues" evidence="1">
    <location>
        <begin position="57"/>
        <end position="67"/>
    </location>
</feature>
<dbReference type="Proteomes" id="UP000594688">
    <property type="component" value="Chromosome"/>
</dbReference>
<proteinExistence type="predicted"/>
<accession>A0A7T0BUI8</accession>
<evidence type="ECO:0000313" key="3">
    <source>
        <dbReference type="Proteomes" id="UP000594688"/>
    </source>
</evidence>
<protein>
    <submittedName>
        <fullName evidence="2">Uncharacterized protein</fullName>
    </submittedName>
</protein>
<dbReference type="AlphaFoldDB" id="A0A7T0BUI8"/>
<name>A0A7T0BUI8_9BACT</name>
<evidence type="ECO:0000256" key="1">
    <source>
        <dbReference type="SAM" id="MobiDB-lite"/>
    </source>
</evidence>
<evidence type="ECO:0000313" key="2">
    <source>
        <dbReference type="EMBL" id="QPJ61284.1"/>
    </source>
</evidence>
<reference evidence="2 3" key="1">
    <citation type="submission" date="2020-02" db="EMBL/GenBank/DDBJ databases">
        <title>Genomic and physiological characterization of two novel Nitrospinaceae genera.</title>
        <authorList>
            <person name="Mueller A.J."/>
            <person name="Jung M.-Y."/>
            <person name="Strachan C.R."/>
            <person name="Herbold C.W."/>
            <person name="Kirkegaard R.H."/>
            <person name="Daims H."/>
        </authorList>
    </citation>
    <scope>NUCLEOTIDE SEQUENCE [LARGE SCALE GENOMIC DNA]</scope>
    <source>
        <strain evidence="2">EB</strain>
    </source>
</reference>
<dbReference type="EMBL" id="CP048685">
    <property type="protein sequence ID" value="QPJ61284.1"/>
    <property type="molecule type" value="Genomic_DNA"/>
</dbReference>
<sequence length="67" mass="7692">MIYPVRILDAGGNLRQVVSSRQLSNLHWKKFDQTVTREFSIGQKKGEDKTNSRFPDSDDETLDPDPI</sequence>